<evidence type="ECO:0000313" key="2">
    <source>
        <dbReference type="EMBL" id="PYE15462.1"/>
    </source>
</evidence>
<feature type="region of interest" description="Disordered" evidence="1">
    <location>
        <begin position="52"/>
        <end position="74"/>
    </location>
</feature>
<feature type="region of interest" description="Disordered" evidence="1">
    <location>
        <begin position="109"/>
        <end position="166"/>
    </location>
</feature>
<sequence>MNAVLKSLSEDEYVLIRKTKKKQLAELDEERLIKLHTRVRRARDKHVTNYRQAGAAKVAKKGGRGAARPANKHNAAKAEAFEAALARVSRQLGAVAKRSAAELKDARLAAAAGNSAKPSSAGKGQGKVISAGKDRVDATRKSSGRKKYEASSKAAGKRRQAKKDNR</sequence>
<name>A0A318RLZ4_WILLI</name>
<dbReference type="RefSeq" id="WP_110470803.1">
    <property type="nucleotide sequence ID" value="NZ_QJSP01000010.1"/>
</dbReference>
<feature type="compositionally biased region" description="Basic and acidic residues" evidence="1">
    <location>
        <begin position="132"/>
        <end position="150"/>
    </location>
</feature>
<gene>
    <name evidence="2" type="ORF">DFR67_110126</name>
</gene>
<evidence type="ECO:0000256" key="1">
    <source>
        <dbReference type="SAM" id="MobiDB-lite"/>
    </source>
</evidence>
<organism evidence="2 3">
    <name type="scientific">Williamsia limnetica</name>
    <dbReference type="NCBI Taxonomy" id="882452"/>
    <lineage>
        <taxon>Bacteria</taxon>
        <taxon>Bacillati</taxon>
        <taxon>Actinomycetota</taxon>
        <taxon>Actinomycetes</taxon>
        <taxon>Mycobacteriales</taxon>
        <taxon>Nocardiaceae</taxon>
        <taxon>Williamsia</taxon>
    </lineage>
</organism>
<dbReference type="Proteomes" id="UP000247591">
    <property type="component" value="Unassembled WGS sequence"/>
</dbReference>
<proteinExistence type="predicted"/>
<accession>A0A318RLZ4</accession>
<dbReference type="AlphaFoldDB" id="A0A318RLZ4"/>
<feature type="compositionally biased region" description="Basic residues" evidence="1">
    <location>
        <begin position="155"/>
        <end position="166"/>
    </location>
</feature>
<evidence type="ECO:0000313" key="3">
    <source>
        <dbReference type="Proteomes" id="UP000247591"/>
    </source>
</evidence>
<protein>
    <submittedName>
        <fullName evidence="2">Uncharacterized protein</fullName>
    </submittedName>
</protein>
<dbReference type="OrthoDB" id="3829170at2"/>
<keyword evidence="3" id="KW-1185">Reference proteome</keyword>
<comment type="caution">
    <text evidence="2">The sequence shown here is derived from an EMBL/GenBank/DDBJ whole genome shotgun (WGS) entry which is preliminary data.</text>
</comment>
<dbReference type="EMBL" id="QJSP01000010">
    <property type="protein sequence ID" value="PYE15462.1"/>
    <property type="molecule type" value="Genomic_DNA"/>
</dbReference>
<reference evidence="2 3" key="1">
    <citation type="submission" date="2018-06" db="EMBL/GenBank/DDBJ databases">
        <title>Genomic Encyclopedia of Type Strains, Phase IV (KMG-IV): sequencing the most valuable type-strain genomes for metagenomic binning, comparative biology and taxonomic classification.</title>
        <authorList>
            <person name="Goeker M."/>
        </authorList>
    </citation>
    <scope>NUCLEOTIDE SEQUENCE [LARGE SCALE GENOMIC DNA]</scope>
    <source>
        <strain evidence="2 3">DSM 45521</strain>
    </source>
</reference>